<keyword evidence="13 17" id="KW-0408">Iron</keyword>
<dbReference type="InterPro" id="IPR013819">
    <property type="entry name" value="LipOase_C"/>
</dbReference>
<dbReference type="SUPFAM" id="SSF49723">
    <property type="entry name" value="Lipase/lipooxygenase domain (PLAT/LH2 domain)"/>
    <property type="match status" value="1"/>
</dbReference>
<evidence type="ECO:0000256" key="9">
    <source>
        <dbReference type="ARBA" id="ARBA00022832"/>
    </source>
</evidence>
<dbReference type="FunFam" id="1.20.245.10:FF:000002">
    <property type="entry name" value="Lipoxygenase"/>
    <property type="match status" value="1"/>
</dbReference>
<keyword evidence="14" id="KW-0443">Lipid metabolism</keyword>
<feature type="domain" description="PLAT" evidence="20">
    <location>
        <begin position="74"/>
        <end position="195"/>
    </location>
</feature>
<evidence type="ECO:0000256" key="19">
    <source>
        <dbReference type="SAM" id="MobiDB-lite"/>
    </source>
</evidence>
<evidence type="ECO:0000256" key="3">
    <source>
        <dbReference type="ARBA" id="ARBA00009419"/>
    </source>
</evidence>
<dbReference type="PRINTS" id="PR00087">
    <property type="entry name" value="LIPOXYGENASE"/>
</dbReference>
<reference evidence="22" key="1">
    <citation type="journal article" date="2002" name="J. Gen. Plant Pathol.">
        <title>Characterization of a lipoxygenase gene in rough lemon induced by Alternaria alternata.</title>
        <authorList>
            <person name="Gomi K."/>
            <person name="Yamamoto H."/>
            <person name="Akimitsu K."/>
        </authorList>
    </citation>
    <scope>NUCLEOTIDE SEQUENCE</scope>
</reference>
<dbReference type="InterPro" id="IPR036392">
    <property type="entry name" value="PLAT/LH2_dom_sf"/>
</dbReference>
<dbReference type="AlphaFoldDB" id="Q8W418"/>
<evidence type="ECO:0000256" key="11">
    <source>
        <dbReference type="ARBA" id="ARBA00022964"/>
    </source>
</evidence>
<dbReference type="SMART" id="SM00308">
    <property type="entry name" value="LH2"/>
    <property type="match status" value="1"/>
</dbReference>
<dbReference type="PROSITE" id="PS50095">
    <property type="entry name" value="PLAT"/>
    <property type="match status" value="1"/>
</dbReference>
<reference evidence="22" key="2">
    <citation type="journal article" date="2003" name="Plant Mol. Biol.">
        <title>Epoxide hydrolase: a mRNA induced by the fungal pathogen Alternaria alternata on rough lemon (Citrus jambhiri Lush).</title>
        <authorList>
            <person name="Gomi K."/>
            <person name="Yamamoto H."/>
            <person name="Akimitsu K."/>
        </authorList>
    </citation>
    <scope>NUCLEOTIDE SEQUENCE</scope>
</reference>
<evidence type="ECO:0000256" key="7">
    <source>
        <dbReference type="ARBA" id="ARBA00022723"/>
    </source>
</evidence>
<dbReference type="InterPro" id="IPR042057">
    <property type="entry name" value="Lipoxy_PLAT/LH2"/>
</dbReference>
<keyword evidence="4 18" id="KW-0444">Lipid biosynthesis</keyword>
<dbReference type="InterPro" id="IPR020834">
    <property type="entry name" value="LipOase_CS"/>
</dbReference>
<dbReference type="PROSITE" id="PS00711">
    <property type="entry name" value="LIPOXYGENASE_1"/>
    <property type="match status" value="1"/>
</dbReference>
<evidence type="ECO:0000256" key="12">
    <source>
        <dbReference type="ARBA" id="ARBA00023002"/>
    </source>
</evidence>
<dbReference type="Gene3D" id="3.10.450.60">
    <property type="match status" value="1"/>
</dbReference>
<comment type="function">
    <text evidence="18">Plant lipoxygenase may be involved in a number of diverse aspects of plant physiology including growth and development, pest resistance, and senescence or responses to wounding.</text>
</comment>
<evidence type="ECO:0000256" key="6">
    <source>
        <dbReference type="ARBA" id="ARBA00022640"/>
    </source>
</evidence>
<feature type="domain" description="Lipoxygenase" evidence="21">
    <location>
        <begin position="197"/>
        <end position="895"/>
    </location>
</feature>
<dbReference type="CDD" id="cd01751">
    <property type="entry name" value="PLAT_LH2"/>
    <property type="match status" value="1"/>
</dbReference>
<evidence type="ECO:0000313" key="22">
    <source>
        <dbReference type="EMBL" id="BAB84352.1"/>
    </source>
</evidence>
<dbReference type="InterPro" id="IPR000907">
    <property type="entry name" value="LipOase"/>
</dbReference>
<evidence type="ECO:0000259" key="20">
    <source>
        <dbReference type="PROSITE" id="PS50095"/>
    </source>
</evidence>
<proteinExistence type="evidence at transcript level"/>
<dbReference type="SUPFAM" id="SSF48484">
    <property type="entry name" value="Lipoxigenase"/>
    <property type="match status" value="1"/>
</dbReference>
<sequence length="895" mass="101728">MFNPVLVHQTRSIRTILPLSKPFLHGNGNVFRQIQSSPSFKKGPKIRLGSVPSNSVKAMADTAVSNGVTAVVTVRPPINPLTAGGQVIDDVEDLFSKSLQLELVSAKDENKPTISGNAKIKGVVVKDCEVQYEAEFQVPVDFGEIGAILVVNEHALEMYLKDIVLDGLPSGLVTITCESWVQPNTSKDPRIFFTNKSYLPSKTPNGLQKLRYAELVNLRGNGEGERQKADRIYDYDVYNDLGDPDEDEELKRPVLGGKQHPYPRRCRTGRPHCKTDEASEERVPSKSLIPISPYVPRDEESRRLKETTFVIKGIVSDSCVSLNTKLESRICRHRWVSQTSQKIDKLFREGVKIKDAEFWKSLLPGFVEEIKDIGDFFLRFTSPETFKRDRFFWFRDEEFSRQTLAGLNPYSIRLIAEWPLKSTLDPEIYGPPESAITTELIEKEIGGMISVEEAIKQKKLFILDYHDLFLPYVEKVRQLKSTTLYGSRTIFFLTPAGTLRPIAIELTRPPMNGKPQWKQVFLPSWHSTECWLWKLAKAHVLAHDAGYHQLVSHWLNTHCCTEPYVIATNRQLSVMHPIYRLLDPHFRYTMEINGLARQALVNADGIIESSFSPGKYSMEFSSVAYDKQWRFDHEALPKDLISRGLAVEDPSAPHGLKLTIEDYPFANDGLDLWDAIKQWVTDYVNHYYPDKSLVESDEELQAWWTEIRTVGHGDKKDEPWWPALKTPQDLIEIITTIVWVTSGHHAAVNFGQYIYGGYFPNRPTTARCNIATEDPSDEQWKFFLEKPENALLNTFPSQIQATKVMAILDVLSTHSPDEEYLGKEIEPAWREDPVINAAFEKFRGKLMELEGIIDARNADPKLRNRNGAGMVPYELLKPFSEPGVTGKGVPYSISI</sequence>
<comment type="similarity">
    <text evidence="3 17">Belongs to the lipoxygenase family.</text>
</comment>
<keyword evidence="15 18" id="KW-0275">Fatty acid biosynthesis</keyword>
<dbReference type="InterPro" id="IPR036226">
    <property type="entry name" value="LipOase_C_sf"/>
</dbReference>
<keyword evidence="8 18" id="KW-0925">Oxylipin biosynthesis</keyword>
<organism evidence="22">
    <name type="scientific">Citrus jambhiri</name>
    <name type="common">Rough lemon</name>
    <dbReference type="NCBI Taxonomy" id="64884"/>
    <lineage>
        <taxon>Eukaryota</taxon>
        <taxon>Viridiplantae</taxon>
        <taxon>Streptophyta</taxon>
        <taxon>Embryophyta</taxon>
        <taxon>Tracheophyta</taxon>
        <taxon>Spermatophyta</taxon>
        <taxon>Magnoliopsida</taxon>
        <taxon>eudicotyledons</taxon>
        <taxon>Gunneridae</taxon>
        <taxon>Pentapetalae</taxon>
        <taxon>rosids</taxon>
        <taxon>malvids</taxon>
        <taxon>Sapindales</taxon>
        <taxon>Rutaceae</taxon>
        <taxon>Aurantioideae</taxon>
        <taxon>Citrus</taxon>
    </lineage>
</organism>
<feature type="compositionally biased region" description="Basic and acidic residues" evidence="19">
    <location>
        <begin position="273"/>
        <end position="284"/>
    </location>
</feature>
<dbReference type="UniPathway" id="UPA00382"/>
<keyword evidence="11 17" id="KW-0223">Dioxygenase</keyword>
<accession>Q8W418</accession>
<dbReference type="Gene3D" id="4.10.375.10">
    <property type="entry name" value="Lipoxygenase-1, Domain 2"/>
    <property type="match status" value="1"/>
</dbReference>
<dbReference type="InterPro" id="IPR001246">
    <property type="entry name" value="LipOase_plant"/>
</dbReference>
<dbReference type="GO" id="GO:0031408">
    <property type="term" value="P:oxylipin biosynthetic process"/>
    <property type="evidence" value="ECO:0007669"/>
    <property type="project" value="UniProtKB-UniRule"/>
</dbReference>
<keyword evidence="6" id="KW-0934">Plastid</keyword>
<keyword evidence="9" id="KW-0276">Fatty acid metabolism</keyword>
<dbReference type="GO" id="GO:0016165">
    <property type="term" value="F:linoleate 13S-lipoxygenase activity"/>
    <property type="evidence" value="ECO:0007669"/>
    <property type="project" value="UniProtKB-ARBA"/>
</dbReference>
<dbReference type="InterPro" id="IPR020833">
    <property type="entry name" value="LipOase_Fe_BS"/>
</dbReference>
<keyword evidence="12 17" id="KW-0560">Oxidoreductase</keyword>
<name>Q8W418_CITJA</name>
<dbReference type="Gene3D" id="2.60.60.20">
    <property type="entry name" value="PLAT/LH2 domain"/>
    <property type="match status" value="1"/>
</dbReference>
<comment type="caution">
    <text evidence="16">Lacks conserved residue(s) required for the propagation of feature annotation.</text>
</comment>
<evidence type="ECO:0000256" key="5">
    <source>
        <dbReference type="ARBA" id="ARBA00022528"/>
    </source>
</evidence>
<dbReference type="GO" id="GO:0046872">
    <property type="term" value="F:metal ion binding"/>
    <property type="evidence" value="ECO:0007669"/>
    <property type="project" value="UniProtKB-UniRule"/>
</dbReference>
<dbReference type="PROSITE" id="PS00081">
    <property type="entry name" value="LIPOXYGENASE_2"/>
    <property type="match status" value="1"/>
</dbReference>
<keyword evidence="7 17" id="KW-0479">Metal-binding</keyword>
<evidence type="ECO:0000256" key="13">
    <source>
        <dbReference type="ARBA" id="ARBA00023004"/>
    </source>
</evidence>
<protein>
    <recommendedName>
        <fullName evidence="18">Lipoxygenase</fullName>
        <ecNumber evidence="18">1.13.11.-</ecNumber>
    </recommendedName>
</protein>
<evidence type="ECO:0000256" key="14">
    <source>
        <dbReference type="ARBA" id="ARBA00023098"/>
    </source>
</evidence>
<evidence type="ECO:0000256" key="16">
    <source>
        <dbReference type="PROSITE-ProRule" id="PRU00152"/>
    </source>
</evidence>
<dbReference type="FunFam" id="3.10.450.60:FF:000005">
    <property type="entry name" value="Lipoxygenase"/>
    <property type="match status" value="1"/>
</dbReference>
<comment type="pathway">
    <text evidence="18">Lipid metabolism; oxylipin biosynthesis.</text>
</comment>
<dbReference type="PRINTS" id="PR00468">
    <property type="entry name" value="PLTLPOXGNASE"/>
</dbReference>
<dbReference type="Pfam" id="PF00305">
    <property type="entry name" value="Lipoxygenase"/>
    <property type="match status" value="1"/>
</dbReference>
<dbReference type="Pfam" id="PF01477">
    <property type="entry name" value="PLAT"/>
    <property type="match status" value="1"/>
</dbReference>
<evidence type="ECO:0000256" key="17">
    <source>
        <dbReference type="RuleBase" id="RU003974"/>
    </source>
</evidence>
<dbReference type="PANTHER" id="PTHR11771">
    <property type="entry name" value="LIPOXYGENASE"/>
    <property type="match status" value="1"/>
</dbReference>
<evidence type="ECO:0000256" key="18">
    <source>
        <dbReference type="RuleBase" id="RU003975"/>
    </source>
</evidence>
<evidence type="ECO:0000259" key="21">
    <source>
        <dbReference type="PROSITE" id="PS51393"/>
    </source>
</evidence>
<dbReference type="EC" id="1.13.11.-" evidence="18"/>
<dbReference type="InterPro" id="IPR001024">
    <property type="entry name" value="PLAT/LH2_dom"/>
</dbReference>
<dbReference type="Gene3D" id="4.10.372.10">
    <property type="entry name" value="Lipoxygenase-1, Domain 3"/>
    <property type="match status" value="1"/>
</dbReference>
<dbReference type="GO" id="GO:0009507">
    <property type="term" value="C:chloroplast"/>
    <property type="evidence" value="ECO:0007669"/>
    <property type="project" value="UniProtKB-SubCell"/>
</dbReference>
<evidence type="ECO:0000256" key="2">
    <source>
        <dbReference type="ARBA" id="ARBA00004229"/>
    </source>
</evidence>
<evidence type="ECO:0000256" key="1">
    <source>
        <dbReference type="ARBA" id="ARBA00001962"/>
    </source>
</evidence>
<evidence type="ECO:0000256" key="4">
    <source>
        <dbReference type="ARBA" id="ARBA00022516"/>
    </source>
</evidence>
<keyword evidence="10" id="KW-0809">Transit peptide</keyword>
<dbReference type="GO" id="GO:0034440">
    <property type="term" value="P:lipid oxidation"/>
    <property type="evidence" value="ECO:0007669"/>
    <property type="project" value="InterPro"/>
</dbReference>
<dbReference type="Gene3D" id="1.20.245.10">
    <property type="entry name" value="Lipoxygenase-1, Domain 5"/>
    <property type="match status" value="1"/>
</dbReference>
<dbReference type="InterPro" id="IPR027433">
    <property type="entry name" value="Lipoxygenase_dom_3"/>
</dbReference>
<evidence type="ECO:0000256" key="15">
    <source>
        <dbReference type="ARBA" id="ARBA00023160"/>
    </source>
</evidence>
<dbReference type="GO" id="GO:0006633">
    <property type="term" value="P:fatty acid biosynthetic process"/>
    <property type="evidence" value="ECO:0007669"/>
    <property type="project" value="UniProtKB-KW"/>
</dbReference>
<feature type="region of interest" description="Disordered" evidence="19">
    <location>
        <begin position="244"/>
        <end position="293"/>
    </location>
</feature>
<keyword evidence="5" id="KW-0150">Chloroplast</keyword>
<comment type="cofactor">
    <cofactor evidence="1 17">
        <name>Fe cation</name>
        <dbReference type="ChEBI" id="CHEBI:24875"/>
    </cofactor>
</comment>
<dbReference type="PROSITE" id="PS51393">
    <property type="entry name" value="LIPOXYGENASE_3"/>
    <property type="match status" value="1"/>
</dbReference>
<comment type="subcellular location">
    <subcellularLocation>
        <location evidence="2">Plastid</location>
        <location evidence="2">Chloroplast</location>
    </subcellularLocation>
</comment>
<evidence type="ECO:0000256" key="10">
    <source>
        <dbReference type="ARBA" id="ARBA00022946"/>
    </source>
</evidence>
<feature type="compositionally biased region" description="Basic residues" evidence="19">
    <location>
        <begin position="261"/>
        <end position="272"/>
    </location>
</feature>
<evidence type="ECO:0000256" key="8">
    <source>
        <dbReference type="ARBA" id="ARBA00022767"/>
    </source>
</evidence>
<dbReference type="EMBL" id="AB039745">
    <property type="protein sequence ID" value="BAB84352.1"/>
    <property type="molecule type" value="mRNA"/>
</dbReference>